<protein>
    <submittedName>
        <fullName evidence="2">Uncharacterized protein</fullName>
    </submittedName>
</protein>
<dbReference type="AlphaFoldDB" id="A0A3P6AW33"/>
<keyword evidence="1" id="KW-0472">Membrane</keyword>
<evidence type="ECO:0000256" key="1">
    <source>
        <dbReference type="SAM" id="Phobius"/>
    </source>
</evidence>
<keyword evidence="1" id="KW-1133">Transmembrane helix</keyword>
<evidence type="ECO:0000313" key="2">
    <source>
        <dbReference type="EMBL" id="VDC94035.1"/>
    </source>
</evidence>
<proteinExistence type="predicted"/>
<gene>
    <name evidence="2" type="ORF">BOLC3T17377H</name>
</gene>
<accession>A0A3P6AW33</accession>
<name>A0A3P6AW33_BRAOL</name>
<organism evidence="2">
    <name type="scientific">Brassica oleracea</name>
    <name type="common">Wild cabbage</name>
    <dbReference type="NCBI Taxonomy" id="3712"/>
    <lineage>
        <taxon>Eukaryota</taxon>
        <taxon>Viridiplantae</taxon>
        <taxon>Streptophyta</taxon>
        <taxon>Embryophyta</taxon>
        <taxon>Tracheophyta</taxon>
        <taxon>Spermatophyta</taxon>
        <taxon>Magnoliopsida</taxon>
        <taxon>eudicotyledons</taxon>
        <taxon>Gunneridae</taxon>
        <taxon>Pentapetalae</taxon>
        <taxon>rosids</taxon>
        <taxon>malvids</taxon>
        <taxon>Brassicales</taxon>
        <taxon>Brassicaceae</taxon>
        <taxon>Brassiceae</taxon>
        <taxon>Brassica</taxon>
    </lineage>
</organism>
<reference evidence="2" key="1">
    <citation type="submission" date="2018-11" db="EMBL/GenBank/DDBJ databases">
        <authorList>
            <consortium name="Genoscope - CEA"/>
            <person name="William W."/>
        </authorList>
    </citation>
    <scope>NUCLEOTIDE SEQUENCE</scope>
</reference>
<sequence length="68" mass="7759">VDKNCPNSSSTLTRLEAVQKVCRDSGVLHKRKSYIRDEVKSNRLMTVTLVLILAIILFAYHKDTRVTI</sequence>
<feature type="non-terminal residue" evidence="2">
    <location>
        <position position="1"/>
    </location>
</feature>
<keyword evidence="1" id="KW-0812">Transmembrane</keyword>
<dbReference type="EMBL" id="LR031872">
    <property type="protein sequence ID" value="VDC94035.1"/>
    <property type="molecule type" value="Genomic_DNA"/>
</dbReference>
<feature type="transmembrane region" description="Helical" evidence="1">
    <location>
        <begin position="41"/>
        <end position="60"/>
    </location>
</feature>